<dbReference type="GeneID" id="96999648"/>
<proteinExistence type="predicted"/>
<comment type="caution">
    <text evidence="2">The sequence shown here is derived from an EMBL/GenBank/DDBJ whole genome shotgun (WGS) entry which is preliminary data.</text>
</comment>
<dbReference type="PROSITE" id="PS51257">
    <property type="entry name" value="PROKAR_LIPOPROTEIN"/>
    <property type="match status" value="1"/>
</dbReference>
<name>H3NQV1_9FIRM</name>
<dbReference type="RefSeq" id="WP_005399227.1">
    <property type="nucleotide sequence ID" value="NZ_JH601088.1"/>
</dbReference>
<dbReference type="Proteomes" id="UP000004191">
    <property type="component" value="Unassembled WGS sequence"/>
</dbReference>
<evidence type="ECO:0000313" key="3">
    <source>
        <dbReference type="Proteomes" id="UP000004191"/>
    </source>
</evidence>
<dbReference type="AlphaFoldDB" id="H3NQV1"/>
<dbReference type="EMBL" id="AGEI01000031">
    <property type="protein sequence ID" value="EHR32098.1"/>
    <property type="molecule type" value="Genomic_DNA"/>
</dbReference>
<dbReference type="STRING" id="883114.HMPREF9709_01712"/>
<keyword evidence="3" id="KW-1185">Reference proteome</keyword>
<sequence length="142" mass="16537">MKKSYVIILFLLSILVGCAKPSRKPNHSRYINLQFDVSEVKDVASIDYTIRTKDVTQKTGFAVEKNDTIVEDYVTDEFLDLSGKKDFSIEFTISDKQYHPTNENERKDYNIKEKININPKIGQTYKFKLTGDYDNGFKMMKE</sequence>
<gene>
    <name evidence="2" type="ORF">HMPREF9709_01712</name>
</gene>
<organism evidence="2 3">
    <name type="scientific">Helcococcus kunzii ATCC 51366</name>
    <dbReference type="NCBI Taxonomy" id="883114"/>
    <lineage>
        <taxon>Bacteria</taxon>
        <taxon>Bacillati</taxon>
        <taxon>Bacillota</taxon>
        <taxon>Tissierellia</taxon>
        <taxon>Tissierellales</taxon>
        <taxon>Peptoniphilaceae</taxon>
        <taxon>Helcococcus</taxon>
    </lineage>
</organism>
<evidence type="ECO:0000256" key="1">
    <source>
        <dbReference type="SAM" id="SignalP"/>
    </source>
</evidence>
<accession>H3NQV1</accession>
<evidence type="ECO:0000313" key="2">
    <source>
        <dbReference type="EMBL" id="EHR32098.1"/>
    </source>
</evidence>
<reference evidence="2 3" key="1">
    <citation type="submission" date="2012-01" db="EMBL/GenBank/DDBJ databases">
        <title>The Genome Sequence of Helcococcus kunzii ATCC 51366.</title>
        <authorList>
            <consortium name="The Broad Institute Genome Sequencing Platform"/>
            <person name="Earl A."/>
            <person name="Ward D."/>
            <person name="Feldgarden M."/>
            <person name="Gevers D."/>
            <person name="Huys G."/>
            <person name="Young S.K."/>
            <person name="Zeng Q."/>
            <person name="Gargeya S."/>
            <person name="Fitzgerald M."/>
            <person name="Haas B."/>
            <person name="Abouelleil A."/>
            <person name="Alvarado L."/>
            <person name="Arachchi H.M."/>
            <person name="Berlin A."/>
            <person name="Chapman S.B."/>
            <person name="Gearin G."/>
            <person name="Goldberg J."/>
            <person name="Griggs A."/>
            <person name="Gujja S."/>
            <person name="Hansen M."/>
            <person name="Heiman D."/>
            <person name="Howarth C."/>
            <person name="Larimer J."/>
            <person name="Lui A."/>
            <person name="MacDonald P.J.P."/>
            <person name="McCowen C."/>
            <person name="Montmayeur A."/>
            <person name="Murphy C."/>
            <person name="Neiman D."/>
            <person name="Pearson M."/>
            <person name="Priest M."/>
            <person name="Roberts A."/>
            <person name="Saif S."/>
            <person name="Shea T."/>
            <person name="Sisk P."/>
            <person name="Stolte C."/>
            <person name="Sykes S."/>
            <person name="Wortman J."/>
            <person name="Nusbaum C."/>
            <person name="Birren B."/>
        </authorList>
    </citation>
    <scope>NUCLEOTIDE SEQUENCE [LARGE SCALE GENOMIC DNA]</scope>
    <source>
        <strain evidence="2 3">ATCC 51366</strain>
    </source>
</reference>
<feature type="chain" id="PRO_5038629588" description="Lipoprotein" evidence="1">
    <location>
        <begin position="20"/>
        <end position="142"/>
    </location>
</feature>
<protein>
    <recommendedName>
        <fullName evidence="4">Lipoprotein</fullName>
    </recommendedName>
</protein>
<keyword evidence="1" id="KW-0732">Signal</keyword>
<feature type="signal peptide" evidence="1">
    <location>
        <begin position="1"/>
        <end position="19"/>
    </location>
</feature>
<evidence type="ECO:0008006" key="4">
    <source>
        <dbReference type="Google" id="ProtNLM"/>
    </source>
</evidence>
<dbReference type="HOGENOM" id="CLU_1813133_0_0_9"/>